<accession>Q0IEF9</accession>
<dbReference type="VEuPathDB" id="VectorBase:AAEL014871"/>
<dbReference type="HOGENOM" id="CLU_3108237_0_0_1"/>
<evidence type="ECO:0000313" key="2">
    <source>
        <dbReference type="Proteomes" id="UP000682892"/>
    </source>
</evidence>
<organism evidence="1 2">
    <name type="scientific">Aedes aegypti</name>
    <name type="common">Yellowfever mosquito</name>
    <name type="synonym">Culex aegypti</name>
    <dbReference type="NCBI Taxonomy" id="7159"/>
    <lineage>
        <taxon>Eukaryota</taxon>
        <taxon>Metazoa</taxon>
        <taxon>Ecdysozoa</taxon>
        <taxon>Arthropoda</taxon>
        <taxon>Hexapoda</taxon>
        <taxon>Insecta</taxon>
        <taxon>Pterygota</taxon>
        <taxon>Neoptera</taxon>
        <taxon>Endopterygota</taxon>
        <taxon>Diptera</taxon>
        <taxon>Nematocera</taxon>
        <taxon>Culicoidea</taxon>
        <taxon>Culicidae</taxon>
        <taxon>Culicinae</taxon>
        <taxon>Aedini</taxon>
        <taxon>Aedes</taxon>
        <taxon>Stegomyia</taxon>
    </lineage>
</organism>
<evidence type="ECO:0000313" key="1">
    <source>
        <dbReference type="EMBL" id="EAT37236.1"/>
    </source>
</evidence>
<dbReference type="PaxDb" id="7159-AAEL010758-PA"/>
<reference evidence="1" key="3">
    <citation type="submission" date="2012-09" db="EMBL/GenBank/DDBJ databases">
        <authorList>
            <consortium name="VectorBase"/>
        </authorList>
    </citation>
    <scope>NUCLEOTIDE SEQUENCE</scope>
    <source>
        <strain evidence="1">Liverpool</strain>
    </source>
</reference>
<sequence>MVISNEMAKLIDGKQIAADIRMELREQIEEWMKQGGNRAPHLTAILMERSR</sequence>
<reference evidence="1" key="1">
    <citation type="submission" date="2005-10" db="EMBL/GenBank/DDBJ databases">
        <authorList>
            <person name="Loftus B.J."/>
            <person name="Nene V.M."/>
            <person name="Hannick L.I."/>
            <person name="Bidwell S."/>
            <person name="Haas B."/>
            <person name="Amedeo P."/>
            <person name="Orvis J."/>
            <person name="Wortman J.R."/>
            <person name="White O.R."/>
            <person name="Salzberg S."/>
            <person name="Shumway M."/>
            <person name="Koo H."/>
            <person name="Zhao Y."/>
            <person name="Holmes M."/>
            <person name="Miller J."/>
            <person name="Schatz M."/>
            <person name="Pop M."/>
            <person name="Pai G."/>
            <person name="Utterback T."/>
            <person name="Rogers Y.-H."/>
            <person name="Kravitz S."/>
            <person name="Fraser C.M."/>
        </authorList>
    </citation>
    <scope>NUCLEOTIDE SEQUENCE</scope>
    <source>
        <strain evidence="1">Liverpool</strain>
    </source>
</reference>
<proteinExistence type="predicted"/>
<dbReference type="Proteomes" id="UP000682892">
    <property type="component" value="Chromosome 3"/>
</dbReference>
<protein>
    <submittedName>
        <fullName evidence="1">AAEL010758-PA</fullName>
    </submittedName>
</protein>
<dbReference type="EMBL" id="CH477691">
    <property type="protein sequence ID" value="EAT37236.1"/>
    <property type="molecule type" value="Genomic_DNA"/>
</dbReference>
<reference evidence="1" key="2">
    <citation type="journal article" date="2007" name="Science">
        <title>Genome sequence of Aedes aegypti, a major arbovirus vector.</title>
        <authorList>
            <person name="Nene V."/>
            <person name="Wortman J.R."/>
            <person name="Lawson D."/>
            <person name="Haas B."/>
            <person name="Kodira C."/>
            <person name="Tu Z.J."/>
            <person name="Loftus B."/>
            <person name="Xi Z."/>
            <person name="Megy K."/>
            <person name="Grabherr M."/>
            <person name="Ren Q."/>
            <person name="Zdobnov E.M."/>
            <person name="Lobo N.F."/>
            <person name="Campbell K.S."/>
            <person name="Brown S.E."/>
            <person name="Bonaldo M.F."/>
            <person name="Zhu J."/>
            <person name="Sinkins S.P."/>
            <person name="Hogenkamp D.G."/>
            <person name="Amedeo P."/>
            <person name="Arensburger P."/>
            <person name="Atkinson P.W."/>
            <person name="Bidwell S."/>
            <person name="Biedler J."/>
            <person name="Birney E."/>
            <person name="Bruggner R.V."/>
            <person name="Costas J."/>
            <person name="Coy M.R."/>
            <person name="Crabtree J."/>
            <person name="Crawford M."/>
            <person name="Debruyn B."/>
            <person name="Decaprio D."/>
            <person name="Eiglmeier K."/>
            <person name="Eisenstadt E."/>
            <person name="El-Dorry H."/>
            <person name="Gelbart W.M."/>
            <person name="Gomes S.L."/>
            <person name="Hammond M."/>
            <person name="Hannick L.I."/>
            <person name="Hogan J.R."/>
            <person name="Holmes M.H."/>
            <person name="Jaffe D."/>
            <person name="Johnston J.S."/>
            <person name="Kennedy R.C."/>
            <person name="Koo H."/>
            <person name="Kravitz S."/>
            <person name="Kriventseva E.V."/>
            <person name="Kulp D."/>
            <person name="Labutti K."/>
            <person name="Lee E."/>
            <person name="Li S."/>
            <person name="Lovin D.D."/>
            <person name="Mao C."/>
            <person name="Mauceli E."/>
            <person name="Menck C.F."/>
            <person name="Miller J.R."/>
            <person name="Montgomery P."/>
            <person name="Mori A."/>
            <person name="Nascimento A.L."/>
            <person name="Naveira H.F."/>
            <person name="Nusbaum C."/>
            <person name="O'leary S."/>
            <person name="Orvis J."/>
            <person name="Pertea M."/>
            <person name="Quesneville H."/>
            <person name="Reidenbach K.R."/>
            <person name="Rogers Y.H."/>
            <person name="Roth C.W."/>
            <person name="Schneider J.R."/>
            <person name="Schatz M."/>
            <person name="Shumway M."/>
            <person name="Stanke M."/>
            <person name="Stinson E.O."/>
            <person name="Tubio J.M."/>
            <person name="Vanzee J.P."/>
            <person name="Verjovski-Almeida S."/>
            <person name="Werner D."/>
            <person name="White O."/>
            <person name="Wyder S."/>
            <person name="Zeng Q."/>
            <person name="Zhao Q."/>
            <person name="Zhao Y."/>
            <person name="Hill C.A."/>
            <person name="Raikhel A.S."/>
            <person name="Soares M.B."/>
            <person name="Knudson D.L."/>
            <person name="Lee N.H."/>
            <person name="Galagan J."/>
            <person name="Salzberg S.L."/>
            <person name="Paulsen I.T."/>
            <person name="Dimopoulos G."/>
            <person name="Collins F.H."/>
            <person name="Birren B."/>
            <person name="Fraser-Liggett C.M."/>
            <person name="Severson D.W."/>
        </authorList>
    </citation>
    <scope>NUCLEOTIDE SEQUENCE [LARGE SCALE GENOMIC DNA]</scope>
    <source>
        <strain evidence="1">Liverpool</strain>
    </source>
</reference>
<dbReference type="STRING" id="7159.Q0IEF9"/>
<gene>
    <name evidence="1" type="ORF">AaeL_AAEL010758</name>
</gene>
<dbReference type="InterPro" id="IPR046346">
    <property type="entry name" value="Aminoacid_DH-like_N_sf"/>
</dbReference>
<dbReference type="SUPFAM" id="SSF53223">
    <property type="entry name" value="Aminoacid dehydrogenase-like, N-terminal domain"/>
    <property type="match status" value="1"/>
</dbReference>
<dbReference type="AlphaFoldDB" id="Q0IEF9"/>
<name>Q0IEF9_AEDAE</name>